<evidence type="ECO:0000313" key="1">
    <source>
        <dbReference type="WBParaSite" id="HNAJ_0001081801-mRNA-1"/>
    </source>
</evidence>
<accession>A0A0R3TT07</accession>
<name>A0A0R3TT07_RODNA</name>
<reference evidence="1" key="1">
    <citation type="submission" date="2017-02" db="UniProtKB">
        <authorList>
            <consortium name="WormBaseParasite"/>
        </authorList>
    </citation>
    <scope>IDENTIFICATION</scope>
</reference>
<sequence length="97" mass="10544">MQCGYGVGTRICAGELREVFGETVTSTRTANTMRWAKYSLDESGEICELSIDCSCSSGGIVDRFFEFLVGWGLLCKGITNVKVTGLTEISVSKTRSE</sequence>
<organism evidence="1">
    <name type="scientific">Rodentolepis nana</name>
    <name type="common">Dwarf tapeworm</name>
    <name type="synonym">Hymenolepis nana</name>
    <dbReference type="NCBI Taxonomy" id="102285"/>
    <lineage>
        <taxon>Eukaryota</taxon>
        <taxon>Metazoa</taxon>
        <taxon>Spiralia</taxon>
        <taxon>Lophotrochozoa</taxon>
        <taxon>Platyhelminthes</taxon>
        <taxon>Cestoda</taxon>
        <taxon>Eucestoda</taxon>
        <taxon>Cyclophyllidea</taxon>
        <taxon>Hymenolepididae</taxon>
        <taxon>Rodentolepis</taxon>
    </lineage>
</organism>
<proteinExistence type="predicted"/>
<protein>
    <submittedName>
        <fullName evidence="1">Asp23/Gls24 family envelope stress response protein</fullName>
    </submittedName>
</protein>
<dbReference type="AlphaFoldDB" id="A0A0R3TT07"/>
<dbReference type="WBParaSite" id="HNAJ_0001081801-mRNA-1">
    <property type="protein sequence ID" value="HNAJ_0001081801-mRNA-1"/>
    <property type="gene ID" value="HNAJ_0001081801"/>
</dbReference>